<dbReference type="eggNOG" id="arCOG01259">
    <property type="taxonomic scope" value="Archaea"/>
</dbReference>
<accession>A0A075MS48</accession>
<gene>
    <name evidence="3" type="ORF">NTE_01929</name>
</gene>
<dbReference type="InterPro" id="IPR036291">
    <property type="entry name" value="NAD(P)-bd_dom_sf"/>
</dbReference>
<dbReference type="PRINTS" id="PR00080">
    <property type="entry name" value="SDRFAMILY"/>
</dbReference>
<evidence type="ECO:0000313" key="3">
    <source>
        <dbReference type="EMBL" id="AIF83988.1"/>
    </source>
</evidence>
<organism evidence="3 4">
    <name type="scientific">Candidatus Nitrososphaera evergladensis SR1</name>
    <dbReference type="NCBI Taxonomy" id="1459636"/>
    <lineage>
        <taxon>Archaea</taxon>
        <taxon>Nitrososphaerota</taxon>
        <taxon>Nitrososphaeria</taxon>
        <taxon>Nitrososphaerales</taxon>
        <taxon>Nitrososphaeraceae</taxon>
        <taxon>Nitrososphaera</taxon>
    </lineage>
</organism>
<keyword evidence="4" id="KW-1185">Reference proteome</keyword>
<evidence type="ECO:0000256" key="1">
    <source>
        <dbReference type="ARBA" id="ARBA00006484"/>
    </source>
</evidence>
<dbReference type="NCBIfam" id="NF009385">
    <property type="entry name" value="PRK12744.1"/>
    <property type="match status" value="1"/>
</dbReference>
<dbReference type="Proteomes" id="UP000028194">
    <property type="component" value="Chromosome"/>
</dbReference>
<dbReference type="RefSeq" id="WP_226986924.1">
    <property type="nucleotide sequence ID" value="NZ_CP007174.1"/>
</dbReference>
<name>A0A075MS48_9ARCH</name>
<dbReference type="CDD" id="cd05362">
    <property type="entry name" value="THN_reductase-like_SDR_c"/>
    <property type="match status" value="1"/>
</dbReference>
<dbReference type="PANTHER" id="PTHR48107:SF7">
    <property type="entry name" value="RE15974P"/>
    <property type="match status" value="1"/>
</dbReference>
<dbReference type="GeneID" id="41597677"/>
<dbReference type="STRING" id="1459636.NTE_01929"/>
<dbReference type="SUPFAM" id="SSF51735">
    <property type="entry name" value="NAD(P)-binding Rossmann-fold domains"/>
    <property type="match status" value="1"/>
</dbReference>
<dbReference type="HOGENOM" id="CLU_010194_1_3_2"/>
<dbReference type="Pfam" id="PF13561">
    <property type="entry name" value="adh_short_C2"/>
    <property type="match status" value="1"/>
</dbReference>
<evidence type="ECO:0008006" key="5">
    <source>
        <dbReference type="Google" id="ProtNLM"/>
    </source>
</evidence>
<reference evidence="3 4" key="1">
    <citation type="journal article" date="2014" name="PLoS ONE">
        <title>Genome Sequence of Candidatus Nitrososphaera evergladensis from Group I.1b Enriched from Everglades Soil Reveals Novel Genomic Features of the Ammonia-Oxidizing Archaea.</title>
        <authorList>
            <person name="Zhalnina K.V."/>
            <person name="Dias R."/>
            <person name="Leonard M.T."/>
            <person name="Dorr de Quadros P."/>
            <person name="Camargo F.A."/>
            <person name="Drew J.C."/>
            <person name="Farmerie W.G."/>
            <person name="Daroub S.H."/>
            <person name="Triplett E.W."/>
        </authorList>
    </citation>
    <scope>NUCLEOTIDE SEQUENCE [LARGE SCALE GENOMIC DNA]</scope>
    <source>
        <strain evidence="3 4">SR1</strain>
    </source>
</reference>
<dbReference type="GO" id="GO:0016614">
    <property type="term" value="F:oxidoreductase activity, acting on CH-OH group of donors"/>
    <property type="evidence" value="ECO:0007669"/>
    <property type="project" value="UniProtKB-ARBA"/>
</dbReference>
<keyword evidence="2" id="KW-0560">Oxidoreductase</keyword>
<proteinExistence type="inferred from homology"/>
<evidence type="ECO:0000313" key="4">
    <source>
        <dbReference type="Proteomes" id="UP000028194"/>
    </source>
</evidence>
<dbReference type="KEGG" id="nev:NTE_01929"/>
<dbReference type="AlphaFoldDB" id="A0A075MS48"/>
<dbReference type="PANTHER" id="PTHR48107">
    <property type="entry name" value="NADPH-DEPENDENT ALDEHYDE REDUCTASE-LIKE PROTEIN, CHLOROPLASTIC-RELATED"/>
    <property type="match status" value="1"/>
</dbReference>
<protein>
    <recommendedName>
        <fullName evidence="5">3-oxoacyl-[acyl-carrier-protein] reductase</fullName>
    </recommendedName>
</protein>
<dbReference type="Gene3D" id="3.40.50.720">
    <property type="entry name" value="NAD(P)-binding Rossmann-like Domain"/>
    <property type="match status" value="1"/>
</dbReference>
<evidence type="ECO:0000256" key="2">
    <source>
        <dbReference type="ARBA" id="ARBA00023002"/>
    </source>
</evidence>
<sequence length="258" mass="28269">MTTTKSEMKKSLAGKVAIVTGASQNLGRAYAEMLGMEGVFVVVRYHGESKKSDAEDVATNIRKAGSKAIIEQADLTKTAEIKRLFDRTMEEFGRLDILINTAGKVLKKPFVDISEEEYDSMFAVNAKAAFFCMQEAAKRMANNGRIINMETSLVGATTPYYSAYAGSKAPLEDFARALAKEIGNRGITVNNIAPGPLNTSFFYPAETKESTEYFKQQSINGQLGEIRDIVPLAKFLVSPEASWVTAQTIFINGGFLTR</sequence>
<dbReference type="EMBL" id="CP007174">
    <property type="protein sequence ID" value="AIF83988.1"/>
    <property type="molecule type" value="Genomic_DNA"/>
</dbReference>
<dbReference type="PRINTS" id="PR00081">
    <property type="entry name" value="GDHRDH"/>
</dbReference>
<comment type="similarity">
    <text evidence="1">Belongs to the short-chain dehydrogenases/reductases (SDR) family.</text>
</comment>
<dbReference type="InterPro" id="IPR002347">
    <property type="entry name" value="SDR_fam"/>
</dbReference>
<dbReference type="FunFam" id="3.40.50.720:FF:000084">
    <property type="entry name" value="Short-chain dehydrogenase reductase"/>
    <property type="match status" value="1"/>
</dbReference>